<keyword evidence="3" id="KW-0805">Transcription regulation</keyword>
<protein>
    <submittedName>
        <fullName evidence="7">GntR family transcriptional regulator</fullName>
    </submittedName>
</protein>
<dbReference type="Pfam" id="PF00155">
    <property type="entry name" value="Aminotran_1_2"/>
    <property type="match status" value="1"/>
</dbReference>
<dbReference type="InterPro" id="IPR015424">
    <property type="entry name" value="PyrdxlP-dep_Trfase"/>
</dbReference>
<dbReference type="STRING" id="1424334.W822_06300"/>
<dbReference type="Proteomes" id="UP000018733">
    <property type="component" value="Unassembled WGS sequence"/>
</dbReference>
<organism evidence="7 8">
    <name type="scientific">Advenella kashmirensis W13003</name>
    <dbReference type="NCBI Taxonomy" id="1424334"/>
    <lineage>
        <taxon>Bacteria</taxon>
        <taxon>Pseudomonadati</taxon>
        <taxon>Pseudomonadota</taxon>
        <taxon>Betaproteobacteria</taxon>
        <taxon>Burkholderiales</taxon>
        <taxon>Alcaligenaceae</taxon>
    </lineage>
</organism>
<dbReference type="CDD" id="cd07377">
    <property type="entry name" value="WHTH_GntR"/>
    <property type="match status" value="1"/>
</dbReference>
<feature type="domain" description="HTH gntR-type" evidence="6">
    <location>
        <begin position="18"/>
        <end position="86"/>
    </location>
</feature>
<evidence type="ECO:0000313" key="7">
    <source>
        <dbReference type="EMBL" id="ETF02471.1"/>
    </source>
</evidence>
<evidence type="ECO:0000256" key="5">
    <source>
        <dbReference type="ARBA" id="ARBA00023163"/>
    </source>
</evidence>
<name>V8QR68_9BURK</name>
<evidence type="ECO:0000259" key="6">
    <source>
        <dbReference type="PROSITE" id="PS50949"/>
    </source>
</evidence>
<dbReference type="GO" id="GO:0003677">
    <property type="term" value="F:DNA binding"/>
    <property type="evidence" value="ECO:0007669"/>
    <property type="project" value="UniProtKB-KW"/>
</dbReference>
<dbReference type="SMART" id="SM00345">
    <property type="entry name" value="HTH_GNTR"/>
    <property type="match status" value="1"/>
</dbReference>
<reference evidence="7 8" key="1">
    <citation type="journal article" date="2014" name="Genome Announc.">
        <title>Draft Genome Sequence of Advenella kashmirensis Strain W13003, a Polycyclic Aromatic Hydrocarbon-Degrading Bacterium.</title>
        <authorList>
            <person name="Wang X."/>
            <person name="Jin D."/>
            <person name="Zhou L."/>
            <person name="Wu L."/>
            <person name="An W."/>
            <person name="Zhao L."/>
        </authorList>
    </citation>
    <scope>NUCLEOTIDE SEQUENCE [LARGE SCALE GENOMIC DNA]</scope>
    <source>
        <strain evidence="7 8">W13003</strain>
    </source>
</reference>
<dbReference type="GO" id="GO:0030170">
    <property type="term" value="F:pyridoxal phosphate binding"/>
    <property type="evidence" value="ECO:0007669"/>
    <property type="project" value="InterPro"/>
</dbReference>
<dbReference type="InterPro" id="IPR051446">
    <property type="entry name" value="HTH_trans_reg/aminotransferase"/>
</dbReference>
<dbReference type="SUPFAM" id="SSF46785">
    <property type="entry name" value="Winged helix' DNA-binding domain"/>
    <property type="match status" value="1"/>
</dbReference>
<dbReference type="Gene3D" id="3.40.640.10">
    <property type="entry name" value="Type I PLP-dependent aspartate aminotransferase-like (Major domain)"/>
    <property type="match status" value="1"/>
</dbReference>
<evidence type="ECO:0000256" key="4">
    <source>
        <dbReference type="ARBA" id="ARBA00023125"/>
    </source>
</evidence>
<keyword evidence="4" id="KW-0238">DNA-binding</keyword>
<dbReference type="InterPro" id="IPR036388">
    <property type="entry name" value="WH-like_DNA-bd_sf"/>
</dbReference>
<comment type="similarity">
    <text evidence="1">In the C-terminal section; belongs to the class-I pyridoxal-phosphate-dependent aminotransferase family.</text>
</comment>
<accession>V8QR68</accession>
<sequence length="480" mass="52776">MNQTQRYGLSALDPQGTVPLYQQIYLRLRHAITDGLIAPGERIPAARALAKELGLARGTIESAYGLLASEGYVQARGQAGTVVMPGLEHRPAVNAEALQTQSPTDASLPALPRQSAVPPFQMGLSALDAFPRKIWARLGARCARATTPEDMVYPPYGGTTALREAIAGYLRVSRGIDCVPQQVFITSGYRETIHLVLRTLLNAGDRAWVEDPGYEPTRNVLRNSGIELVPVPVDEEGIQVEEGMQEAFDARLAAVTPAHQSPLSVSLSLARRLALLDWAEQSNAWIVEDDYDGEYRYMGRPLPALKSLDAAGRVIYSGTFSKVMFPSIRIAYFVAPVELVGRFNDTVQILGGGVPALEQAIVTAFMKEGHFSRHIQRMRRLYGERREQVAGGLMDVLGERLRIDLQPGGMHLILRPLENKPMDDLAIAHRIREQGMFAHGLSGWYLKPPVSHGLLMSFTNVASRTAAQQLGRRILTLLDE</sequence>
<dbReference type="EMBL" id="AYXT01000009">
    <property type="protein sequence ID" value="ETF02471.1"/>
    <property type="molecule type" value="Genomic_DNA"/>
</dbReference>
<dbReference type="Pfam" id="PF00392">
    <property type="entry name" value="GntR"/>
    <property type="match status" value="1"/>
</dbReference>
<keyword evidence="2" id="KW-0663">Pyridoxal phosphate</keyword>
<dbReference type="AlphaFoldDB" id="V8QR68"/>
<dbReference type="InterPro" id="IPR000524">
    <property type="entry name" value="Tscrpt_reg_HTH_GntR"/>
</dbReference>
<dbReference type="SUPFAM" id="SSF53383">
    <property type="entry name" value="PLP-dependent transferases"/>
    <property type="match status" value="1"/>
</dbReference>
<evidence type="ECO:0000313" key="8">
    <source>
        <dbReference type="Proteomes" id="UP000018733"/>
    </source>
</evidence>
<dbReference type="CDD" id="cd00609">
    <property type="entry name" value="AAT_like"/>
    <property type="match status" value="1"/>
</dbReference>
<dbReference type="GO" id="GO:0003700">
    <property type="term" value="F:DNA-binding transcription factor activity"/>
    <property type="evidence" value="ECO:0007669"/>
    <property type="project" value="InterPro"/>
</dbReference>
<dbReference type="InterPro" id="IPR036390">
    <property type="entry name" value="WH_DNA-bd_sf"/>
</dbReference>
<keyword evidence="8" id="KW-1185">Reference proteome</keyword>
<dbReference type="InterPro" id="IPR015421">
    <property type="entry name" value="PyrdxlP-dep_Trfase_major"/>
</dbReference>
<dbReference type="PANTHER" id="PTHR46577">
    <property type="entry name" value="HTH-TYPE TRANSCRIPTIONAL REGULATORY PROTEIN GABR"/>
    <property type="match status" value="1"/>
</dbReference>
<dbReference type="RefSeq" id="WP_024004246.1">
    <property type="nucleotide sequence ID" value="NZ_KI650979.1"/>
</dbReference>
<dbReference type="PRINTS" id="PR00035">
    <property type="entry name" value="HTHGNTR"/>
</dbReference>
<keyword evidence="5" id="KW-0804">Transcription</keyword>
<gene>
    <name evidence="7" type="ORF">W822_06300</name>
</gene>
<dbReference type="Gene3D" id="1.10.10.10">
    <property type="entry name" value="Winged helix-like DNA-binding domain superfamily/Winged helix DNA-binding domain"/>
    <property type="match status" value="1"/>
</dbReference>
<dbReference type="PANTHER" id="PTHR46577:SF1">
    <property type="entry name" value="HTH-TYPE TRANSCRIPTIONAL REGULATORY PROTEIN GABR"/>
    <property type="match status" value="1"/>
</dbReference>
<comment type="caution">
    <text evidence="7">The sequence shown here is derived from an EMBL/GenBank/DDBJ whole genome shotgun (WGS) entry which is preliminary data.</text>
</comment>
<dbReference type="OrthoDB" id="9804020at2"/>
<dbReference type="PATRIC" id="fig|1424334.3.peg.1255"/>
<dbReference type="PROSITE" id="PS50949">
    <property type="entry name" value="HTH_GNTR"/>
    <property type="match status" value="1"/>
</dbReference>
<evidence type="ECO:0000256" key="2">
    <source>
        <dbReference type="ARBA" id="ARBA00022898"/>
    </source>
</evidence>
<evidence type="ECO:0000256" key="3">
    <source>
        <dbReference type="ARBA" id="ARBA00023015"/>
    </source>
</evidence>
<dbReference type="InterPro" id="IPR004839">
    <property type="entry name" value="Aminotransferase_I/II_large"/>
</dbReference>
<dbReference type="HOGENOM" id="CLU_017584_0_1_4"/>
<evidence type="ECO:0000256" key="1">
    <source>
        <dbReference type="ARBA" id="ARBA00005384"/>
    </source>
</evidence>
<proteinExistence type="inferred from homology"/>
<dbReference type="eggNOG" id="COG1167">
    <property type="taxonomic scope" value="Bacteria"/>
</dbReference>